<comment type="caution">
    <text evidence="2">The sequence shown here is derived from an EMBL/GenBank/DDBJ whole genome shotgun (WGS) entry which is preliminary data.</text>
</comment>
<gene>
    <name evidence="2" type="ORF">Sste5346_000329</name>
</gene>
<dbReference type="Proteomes" id="UP001583186">
    <property type="component" value="Unassembled WGS sequence"/>
</dbReference>
<feature type="region of interest" description="Disordered" evidence="1">
    <location>
        <begin position="69"/>
        <end position="89"/>
    </location>
</feature>
<protein>
    <submittedName>
        <fullName evidence="2">Uncharacterized protein</fullName>
    </submittedName>
</protein>
<feature type="compositionally biased region" description="Low complexity" evidence="1">
    <location>
        <begin position="70"/>
        <end position="89"/>
    </location>
</feature>
<feature type="region of interest" description="Disordered" evidence="1">
    <location>
        <begin position="224"/>
        <end position="243"/>
    </location>
</feature>
<dbReference type="EMBL" id="JAWCUI010000002">
    <property type="protein sequence ID" value="KAL1903046.1"/>
    <property type="molecule type" value="Genomic_DNA"/>
</dbReference>
<feature type="compositionally biased region" description="Low complexity" evidence="1">
    <location>
        <begin position="177"/>
        <end position="196"/>
    </location>
</feature>
<organism evidence="2 3">
    <name type="scientific">Sporothrix stenoceras</name>
    <dbReference type="NCBI Taxonomy" id="5173"/>
    <lineage>
        <taxon>Eukaryota</taxon>
        <taxon>Fungi</taxon>
        <taxon>Dikarya</taxon>
        <taxon>Ascomycota</taxon>
        <taxon>Pezizomycotina</taxon>
        <taxon>Sordariomycetes</taxon>
        <taxon>Sordariomycetidae</taxon>
        <taxon>Ophiostomatales</taxon>
        <taxon>Ophiostomataceae</taxon>
        <taxon>Sporothrix</taxon>
    </lineage>
</organism>
<keyword evidence="3" id="KW-1185">Reference proteome</keyword>
<reference evidence="2 3" key="1">
    <citation type="journal article" date="2024" name="IMA Fungus">
        <title>IMA Genome - F19 : A genome assembly and annotation guide to empower mycologists, including annotated draft genome sequences of Ceratocystis pirilliformis, Diaporthe australafricana, Fusarium ophioides, Paecilomyces lecythidis, and Sporothrix stenoceras.</title>
        <authorList>
            <person name="Aylward J."/>
            <person name="Wilson A.M."/>
            <person name="Visagie C.M."/>
            <person name="Spraker J."/>
            <person name="Barnes I."/>
            <person name="Buitendag C."/>
            <person name="Ceriani C."/>
            <person name="Del Mar Angel L."/>
            <person name="du Plessis D."/>
            <person name="Fuchs T."/>
            <person name="Gasser K."/>
            <person name="Kramer D."/>
            <person name="Li W."/>
            <person name="Munsamy K."/>
            <person name="Piso A."/>
            <person name="Price J.L."/>
            <person name="Sonnekus B."/>
            <person name="Thomas C."/>
            <person name="van der Nest A."/>
            <person name="van Dijk A."/>
            <person name="van Heerden A."/>
            <person name="van Vuuren N."/>
            <person name="Yilmaz N."/>
            <person name="Duong T.A."/>
            <person name="van der Merwe N.A."/>
            <person name="Wingfield M.J."/>
            <person name="Wingfield B.D."/>
        </authorList>
    </citation>
    <scope>NUCLEOTIDE SEQUENCE [LARGE SCALE GENOMIC DNA]</scope>
    <source>
        <strain evidence="2 3">CMW 5346</strain>
    </source>
</reference>
<name>A0ABR3ZQV7_9PEZI</name>
<feature type="compositionally biased region" description="Polar residues" evidence="1">
    <location>
        <begin position="163"/>
        <end position="176"/>
    </location>
</feature>
<evidence type="ECO:0000256" key="1">
    <source>
        <dbReference type="SAM" id="MobiDB-lite"/>
    </source>
</evidence>
<accession>A0ABR3ZQV7</accession>
<evidence type="ECO:0000313" key="3">
    <source>
        <dbReference type="Proteomes" id="UP001583186"/>
    </source>
</evidence>
<proteinExistence type="predicted"/>
<evidence type="ECO:0000313" key="2">
    <source>
        <dbReference type="EMBL" id="KAL1903046.1"/>
    </source>
</evidence>
<sequence>MATQTTTATMQAHDDLAALLARNLTFGPIPVEIPAPAPAPVEEPKIVYSISQHYHHSAHTIKPQEPVAVEQPSQQELQMQEQQQQQRQTTEQILIQNGIDPTALTPVQFTLFQMSAPDRRDYLLQLWRICPPTRTAADYNAVAAGAAWDTMEAEMEKEIASSTLRAQQMQQDQSFRPSEPAVAPAAAAATTTSQSADGRWLQESSHGYMEPYMASGYEELARREYMSSNSPPPPSANNDDAASIPRSKYAYDSANPFVNHGVQLRFTHATDPVYANRLTSSEPSVPAPSRASWPQPHHASMEMENQYGALMAMRDSCEMEM</sequence>
<feature type="region of interest" description="Disordered" evidence="1">
    <location>
        <begin position="163"/>
        <end position="198"/>
    </location>
</feature>